<keyword evidence="5" id="KW-0325">Glycoprotein</keyword>
<sequence>WFTLKRQHAMIIMADSLYYTKFKHYCKPNMEGRNCYADEHYLPTLFHVGTSYSVQLFRLKTTQVLPFLCYELFVLFR</sequence>
<evidence type="ECO:0000256" key="5">
    <source>
        <dbReference type="ARBA" id="ARBA00023180"/>
    </source>
</evidence>
<dbReference type="AlphaFoldDB" id="A0A067FIM7"/>
<name>A0A067FIM7_CITSI</name>
<evidence type="ECO:0000256" key="4">
    <source>
        <dbReference type="ARBA" id="ARBA00023136"/>
    </source>
</evidence>
<dbReference type="EMBL" id="KK784897">
    <property type="protein sequence ID" value="KDO67239.1"/>
    <property type="molecule type" value="Genomic_DNA"/>
</dbReference>
<keyword evidence="3" id="KW-0808">Transferase</keyword>
<comment type="subcellular location">
    <subcellularLocation>
        <location evidence="1">Membrane</location>
        <topology evidence="1">Single-pass type II membrane protein</topology>
    </subcellularLocation>
</comment>
<keyword evidence="4" id="KW-0472">Membrane</keyword>
<keyword evidence="2" id="KW-0328">Glycosyltransferase</keyword>
<evidence type="ECO:0000256" key="3">
    <source>
        <dbReference type="ARBA" id="ARBA00022679"/>
    </source>
</evidence>
<dbReference type="GO" id="GO:0016020">
    <property type="term" value="C:membrane"/>
    <property type="evidence" value="ECO:0007669"/>
    <property type="project" value="UniProtKB-SubCell"/>
</dbReference>
<feature type="non-terminal residue" evidence="6">
    <location>
        <position position="1"/>
    </location>
</feature>
<proteinExistence type="predicted"/>
<reference evidence="6 7" key="1">
    <citation type="submission" date="2014-04" db="EMBL/GenBank/DDBJ databases">
        <authorList>
            <consortium name="International Citrus Genome Consortium"/>
            <person name="Gmitter F."/>
            <person name="Chen C."/>
            <person name="Farmerie W."/>
            <person name="Harkins T."/>
            <person name="Desany B."/>
            <person name="Mohiuddin M."/>
            <person name="Kodira C."/>
            <person name="Borodovsky M."/>
            <person name="Lomsadze A."/>
            <person name="Burns P."/>
            <person name="Jenkins J."/>
            <person name="Prochnik S."/>
            <person name="Shu S."/>
            <person name="Chapman J."/>
            <person name="Pitluck S."/>
            <person name="Schmutz J."/>
            <person name="Rokhsar D."/>
        </authorList>
    </citation>
    <scope>NUCLEOTIDE SEQUENCE</scope>
</reference>
<dbReference type="GO" id="GO:0016757">
    <property type="term" value="F:glycosyltransferase activity"/>
    <property type="evidence" value="ECO:0007669"/>
    <property type="project" value="UniProtKB-KW"/>
</dbReference>
<accession>A0A067FIM7</accession>
<organism evidence="6 7">
    <name type="scientific">Citrus sinensis</name>
    <name type="common">Sweet orange</name>
    <name type="synonym">Citrus aurantium var. sinensis</name>
    <dbReference type="NCBI Taxonomy" id="2711"/>
    <lineage>
        <taxon>Eukaryota</taxon>
        <taxon>Viridiplantae</taxon>
        <taxon>Streptophyta</taxon>
        <taxon>Embryophyta</taxon>
        <taxon>Tracheophyta</taxon>
        <taxon>Spermatophyta</taxon>
        <taxon>Magnoliopsida</taxon>
        <taxon>eudicotyledons</taxon>
        <taxon>Gunneridae</taxon>
        <taxon>Pentapetalae</taxon>
        <taxon>rosids</taxon>
        <taxon>malvids</taxon>
        <taxon>Sapindales</taxon>
        <taxon>Rutaceae</taxon>
        <taxon>Aurantioideae</taxon>
        <taxon>Citrus</taxon>
    </lineage>
</organism>
<dbReference type="PANTHER" id="PTHR31042">
    <property type="entry name" value="CORE-2/I-BRANCHING BETA-1,6-N-ACETYLGLUCOSAMINYLTRANSFERASE FAMILY PROTEIN-RELATED"/>
    <property type="match status" value="1"/>
</dbReference>
<evidence type="ECO:0000256" key="1">
    <source>
        <dbReference type="ARBA" id="ARBA00004606"/>
    </source>
</evidence>
<evidence type="ECO:0000313" key="6">
    <source>
        <dbReference type="EMBL" id="KDO67239.1"/>
    </source>
</evidence>
<dbReference type="PANTHER" id="PTHR31042:SF150">
    <property type="entry name" value="OS06G0661900 PROTEIN"/>
    <property type="match status" value="1"/>
</dbReference>
<dbReference type="Pfam" id="PF02485">
    <property type="entry name" value="Branch"/>
    <property type="match status" value="1"/>
</dbReference>
<keyword evidence="7" id="KW-1185">Reference proteome</keyword>
<evidence type="ECO:0000313" key="7">
    <source>
        <dbReference type="Proteomes" id="UP000027120"/>
    </source>
</evidence>
<evidence type="ECO:0000256" key="2">
    <source>
        <dbReference type="ARBA" id="ARBA00022676"/>
    </source>
</evidence>
<dbReference type="Proteomes" id="UP000027120">
    <property type="component" value="Unassembled WGS sequence"/>
</dbReference>
<dbReference type="InterPro" id="IPR003406">
    <property type="entry name" value="Glyco_trans_14"/>
</dbReference>
<gene>
    <name evidence="6" type="ORF">CISIN_1g0160991mg</name>
</gene>
<dbReference type="InterPro" id="IPR044174">
    <property type="entry name" value="BC10-like"/>
</dbReference>
<protein>
    <submittedName>
        <fullName evidence="6">Uncharacterized protein</fullName>
    </submittedName>
</protein>